<proteinExistence type="predicted"/>
<sequence>MAQGQSEDVQKELQNRYLGYLIREGYDPEIDADGDVEFTYNDNNYYLTIDASEKEFFRIARIARLELTEESDINRAKIICHDITKEKKVTKVYWFNNNIWVSSELLFSDSDGFEGIFERAMELTEKSFDEFVTQWKEN</sequence>
<evidence type="ECO:0000313" key="1">
    <source>
        <dbReference type="EMBL" id="KYG73660.1"/>
    </source>
</evidence>
<organism evidence="1 2">
    <name type="scientific">Roseivirga spongicola</name>
    <dbReference type="NCBI Taxonomy" id="333140"/>
    <lineage>
        <taxon>Bacteria</taxon>
        <taxon>Pseudomonadati</taxon>
        <taxon>Bacteroidota</taxon>
        <taxon>Cytophagia</taxon>
        <taxon>Cytophagales</taxon>
        <taxon>Roseivirgaceae</taxon>
        <taxon>Roseivirga</taxon>
    </lineage>
</organism>
<keyword evidence="2" id="KW-1185">Reference proteome</keyword>
<comment type="caution">
    <text evidence="1">The sequence shown here is derived from an EMBL/GenBank/DDBJ whole genome shotgun (WGS) entry which is preliminary data.</text>
</comment>
<gene>
    <name evidence="1" type="ORF">AWW68_13305</name>
</gene>
<reference evidence="1 2" key="1">
    <citation type="submission" date="2016-01" db="EMBL/GenBank/DDBJ databases">
        <title>Genome sequencing of Roseivirga spongicola UST030701-084.</title>
        <authorList>
            <person name="Selvaratnam C."/>
            <person name="Thevarajoo S."/>
            <person name="Goh K.M."/>
            <person name="Ee R."/>
            <person name="Chan K.-G."/>
            <person name="Chong C.S."/>
        </authorList>
    </citation>
    <scope>NUCLEOTIDE SEQUENCE [LARGE SCALE GENOMIC DNA]</scope>
    <source>
        <strain evidence="1 2">UST030701-084</strain>
    </source>
</reference>
<protein>
    <recommendedName>
        <fullName evidence="3">YbjN domain-containing protein</fullName>
    </recommendedName>
</protein>
<dbReference type="AlphaFoldDB" id="A0A150X4L1"/>
<accession>A0A150X4L1</accession>
<evidence type="ECO:0008006" key="3">
    <source>
        <dbReference type="Google" id="ProtNLM"/>
    </source>
</evidence>
<evidence type="ECO:0000313" key="2">
    <source>
        <dbReference type="Proteomes" id="UP000075606"/>
    </source>
</evidence>
<dbReference type="EMBL" id="LRPC01000028">
    <property type="protein sequence ID" value="KYG73660.1"/>
    <property type="molecule type" value="Genomic_DNA"/>
</dbReference>
<name>A0A150X4L1_9BACT</name>
<dbReference type="STRING" id="333140.AWW68_13305"/>
<dbReference type="Proteomes" id="UP000075606">
    <property type="component" value="Unassembled WGS sequence"/>
</dbReference>